<dbReference type="Pfam" id="PF14305">
    <property type="entry name" value="ATPgrasp_TupA"/>
    <property type="match status" value="1"/>
</dbReference>
<dbReference type="OrthoDB" id="9791827at2"/>
<protein>
    <recommendedName>
        <fullName evidence="3">Glycosyl transferase</fullName>
    </recommendedName>
</protein>
<reference evidence="1 2" key="1">
    <citation type="submission" date="2019-07" db="EMBL/GenBank/DDBJ databases">
        <authorList>
            <person name="Hibberd C M."/>
            <person name="Gehrig L. J."/>
            <person name="Chang H.-W."/>
            <person name="Venkatesh S."/>
        </authorList>
    </citation>
    <scope>NUCLEOTIDE SEQUENCE [LARGE SCALE GENOMIC DNA]</scope>
    <source>
        <strain evidence="1">Streptococcus_constellatus_SS_Bg39</strain>
    </source>
</reference>
<gene>
    <name evidence="1" type="ORF">SCSS39_01761</name>
</gene>
<dbReference type="RefSeq" id="WP_144210485.1">
    <property type="nucleotide sequence ID" value="NZ_CABHMZ010000026.1"/>
</dbReference>
<dbReference type="InterPro" id="IPR029465">
    <property type="entry name" value="ATPgrasp_TupA"/>
</dbReference>
<dbReference type="Proteomes" id="UP000385544">
    <property type="component" value="Unassembled WGS sequence"/>
</dbReference>
<name>A0A564TMQ9_STRCV</name>
<evidence type="ECO:0008006" key="3">
    <source>
        <dbReference type="Google" id="ProtNLM"/>
    </source>
</evidence>
<evidence type="ECO:0000313" key="2">
    <source>
        <dbReference type="Proteomes" id="UP000385544"/>
    </source>
</evidence>
<dbReference type="EMBL" id="CABHMZ010000026">
    <property type="protein sequence ID" value="VUX08486.1"/>
    <property type="molecule type" value="Genomic_DNA"/>
</dbReference>
<evidence type="ECO:0000313" key="1">
    <source>
        <dbReference type="EMBL" id="VUX08486.1"/>
    </source>
</evidence>
<organism evidence="1 2">
    <name type="scientific">Streptococcus constellatus</name>
    <dbReference type="NCBI Taxonomy" id="76860"/>
    <lineage>
        <taxon>Bacteria</taxon>
        <taxon>Bacillati</taxon>
        <taxon>Bacillota</taxon>
        <taxon>Bacilli</taxon>
        <taxon>Lactobacillales</taxon>
        <taxon>Streptococcaceae</taxon>
        <taxon>Streptococcus</taxon>
        <taxon>Streptococcus anginosus group</taxon>
    </lineage>
</organism>
<proteinExistence type="predicted"/>
<accession>A0A564TMQ9</accession>
<dbReference type="AlphaFoldDB" id="A0A564TMQ9"/>
<sequence>MLNKIKKVINQPDLVIGRMNMHGWFNWMNDKSYLKFMFKVKLGYKLDLENPQTFNEKMQWLKLNNIHPEYSKLVDKYEVREYIKNKLGEEYLIPLIGVWESPEEIDFSKLPMQFVLKCTHNSGGVIVCKDKTKFDEKAAIKKLKRLLKKDYYMLGREYPYKNVKPRIVCEKYMDDGSGGLPADYKIICFNGTPQNIMVCNNRRSGHADYYFFDRDWKFLPYNKVDINRSKDFTLPKPKCIDEMWNIAEKLADPYIISRIDLYEINGKVYFGEITFFPSSGMDTDITKEIDILWGKSVNITAR</sequence>